<organism evidence="2 3">
    <name type="scientific">Cynara cardunculus var. scolymus</name>
    <name type="common">Globe artichoke</name>
    <name type="synonym">Cynara scolymus</name>
    <dbReference type="NCBI Taxonomy" id="59895"/>
    <lineage>
        <taxon>Eukaryota</taxon>
        <taxon>Viridiplantae</taxon>
        <taxon>Streptophyta</taxon>
        <taxon>Embryophyta</taxon>
        <taxon>Tracheophyta</taxon>
        <taxon>Spermatophyta</taxon>
        <taxon>Magnoliopsida</taxon>
        <taxon>eudicotyledons</taxon>
        <taxon>Gunneridae</taxon>
        <taxon>Pentapetalae</taxon>
        <taxon>asterids</taxon>
        <taxon>campanulids</taxon>
        <taxon>Asterales</taxon>
        <taxon>Asteraceae</taxon>
        <taxon>Carduoideae</taxon>
        <taxon>Cardueae</taxon>
        <taxon>Carduinae</taxon>
        <taxon>Cynara</taxon>
    </lineage>
</organism>
<name>A0A103Y8G0_CYNCS</name>
<evidence type="ECO:0008006" key="4">
    <source>
        <dbReference type="Google" id="ProtNLM"/>
    </source>
</evidence>
<sequence length="75" mass="7539">MAREWWNMADGGNHGIGGVLGFWTSVIMFALVIFGVIIFSCAEGAESKDKSDANADTMAYGGGGCVAGCGAACGG</sequence>
<dbReference type="EMBL" id="LEKV01002052">
    <property type="protein sequence ID" value="KVI04445.1"/>
    <property type="molecule type" value="Genomic_DNA"/>
</dbReference>
<evidence type="ECO:0000256" key="1">
    <source>
        <dbReference type="SAM" id="Phobius"/>
    </source>
</evidence>
<accession>A0A103Y8G0</accession>
<dbReference type="PANTHER" id="PTHR37199:SF5">
    <property type="entry name" value="TRANSMEMBRANE PROTEIN"/>
    <property type="match status" value="1"/>
</dbReference>
<keyword evidence="1" id="KW-0472">Membrane</keyword>
<proteinExistence type="predicted"/>
<protein>
    <recommendedName>
        <fullName evidence="4">Transmembrane protein</fullName>
    </recommendedName>
</protein>
<comment type="caution">
    <text evidence="2">The sequence shown here is derived from an EMBL/GenBank/DDBJ whole genome shotgun (WGS) entry which is preliminary data.</text>
</comment>
<dbReference type="Gramene" id="KVI04445">
    <property type="protein sequence ID" value="KVI04445"/>
    <property type="gene ID" value="Ccrd_017239"/>
</dbReference>
<dbReference type="PANTHER" id="PTHR37199">
    <property type="entry name" value="TRANSMEMBRANE PROTEIN"/>
    <property type="match status" value="1"/>
</dbReference>
<feature type="transmembrane region" description="Helical" evidence="1">
    <location>
        <begin position="20"/>
        <end position="42"/>
    </location>
</feature>
<evidence type="ECO:0000313" key="3">
    <source>
        <dbReference type="Proteomes" id="UP000243975"/>
    </source>
</evidence>
<keyword evidence="1" id="KW-0812">Transmembrane</keyword>
<dbReference type="Proteomes" id="UP000243975">
    <property type="component" value="Unassembled WGS sequence"/>
</dbReference>
<reference evidence="2 3" key="1">
    <citation type="journal article" date="2016" name="Sci. Rep.">
        <title>The genome sequence of the outbreeding globe artichoke constructed de novo incorporating a phase-aware low-pass sequencing strategy of F1 progeny.</title>
        <authorList>
            <person name="Scaglione D."/>
            <person name="Reyes-Chin-Wo S."/>
            <person name="Acquadro A."/>
            <person name="Froenicke L."/>
            <person name="Portis E."/>
            <person name="Beitel C."/>
            <person name="Tirone M."/>
            <person name="Mauro R."/>
            <person name="Lo Monaco A."/>
            <person name="Mauromicale G."/>
            <person name="Faccioli P."/>
            <person name="Cattivelli L."/>
            <person name="Rieseberg L."/>
            <person name="Michelmore R."/>
            <person name="Lanteri S."/>
        </authorList>
    </citation>
    <scope>NUCLEOTIDE SEQUENCE [LARGE SCALE GENOMIC DNA]</scope>
    <source>
        <strain evidence="2">2C</strain>
    </source>
</reference>
<keyword evidence="1" id="KW-1133">Transmembrane helix</keyword>
<dbReference type="AlphaFoldDB" id="A0A103Y8G0"/>
<evidence type="ECO:0000313" key="2">
    <source>
        <dbReference type="EMBL" id="KVI04445.1"/>
    </source>
</evidence>
<gene>
    <name evidence="2" type="ORF">Ccrd_017239</name>
</gene>
<keyword evidence="3" id="KW-1185">Reference proteome</keyword>